<keyword evidence="3" id="KW-1185">Reference proteome</keyword>
<accession>A0A6G7YJE8</accession>
<reference evidence="2 3" key="1">
    <citation type="submission" date="2020-03" db="EMBL/GenBank/DDBJ databases">
        <title>Nocardioides sp. nov., isolated from fish.</title>
        <authorList>
            <person name="Hyun D.-W."/>
            <person name="Bae J.-W."/>
        </authorList>
    </citation>
    <scope>NUCLEOTIDE SEQUENCE [LARGE SCALE GENOMIC DNA]</scope>
    <source>
        <strain evidence="2 3">HDW12A</strain>
    </source>
</reference>
<feature type="transmembrane region" description="Helical" evidence="1">
    <location>
        <begin position="198"/>
        <end position="217"/>
    </location>
</feature>
<organism evidence="2 3">
    <name type="scientific">Nocardioides piscis</name>
    <dbReference type="NCBI Taxonomy" id="2714938"/>
    <lineage>
        <taxon>Bacteria</taxon>
        <taxon>Bacillati</taxon>
        <taxon>Actinomycetota</taxon>
        <taxon>Actinomycetes</taxon>
        <taxon>Propionibacteriales</taxon>
        <taxon>Nocardioidaceae</taxon>
        <taxon>Nocardioides</taxon>
    </lineage>
</organism>
<evidence type="ECO:0000313" key="2">
    <source>
        <dbReference type="EMBL" id="QIK76859.1"/>
    </source>
</evidence>
<evidence type="ECO:0000313" key="3">
    <source>
        <dbReference type="Proteomes" id="UP000502035"/>
    </source>
</evidence>
<dbReference type="AlphaFoldDB" id="A0A6G7YJE8"/>
<feature type="transmembrane region" description="Helical" evidence="1">
    <location>
        <begin position="273"/>
        <end position="291"/>
    </location>
</feature>
<keyword evidence="1" id="KW-1133">Transmembrane helix</keyword>
<name>A0A6G7YJE8_9ACTN</name>
<feature type="transmembrane region" description="Helical" evidence="1">
    <location>
        <begin position="247"/>
        <end position="266"/>
    </location>
</feature>
<gene>
    <name evidence="2" type="ORF">G7071_16910</name>
</gene>
<keyword evidence="1" id="KW-0812">Transmembrane</keyword>
<proteinExistence type="predicted"/>
<dbReference type="Proteomes" id="UP000502035">
    <property type="component" value="Chromosome"/>
</dbReference>
<keyword evidence="1" id="KW-0472">Membrane</keyword>
<dbReference type="EMBL" id="CP049866">
    <property type="protein sequence ID" value="QIK76859.1"/>
    <property type="molecule type" value="Genomic_DNA"/>
</dbReference>
<feature type="transmembrane region" description="Helical" evidence="1">
    <location>
        <begin position="16"/>
        <end position="39"/>
    </location>
</feature>
<feature type="transmembrane region" description="Helical" evidence="1">
    <location>
        <begin position="87"/>
        <end position="105"/>
    </location>
</feature>
<dbReference type="KEGG" id="npi:G7071_16910"/>
<evidence type="ECO:0000256" key="1">
    <source>
        <dbReference type="SAM" id="Phobius"/>
    </source>
</evidence>
<protein>
    <submittedName>
        <fullName evidence="2">Uncharacterized protein</fullName>
    </submittedName>
</protein>
<feature type="transmembrane region" description="Helical" evidence="1">
    <location>
        <begin position="163"/>
        <end position="191"/>
    </location>
</feature>
<feature type="transmembrane region" description="Helical" evidence="1">
    <location>
        <begin position="297"/>
        <end position="315"/>
    </location>
</feature>
<feature type="transmembrane region" description="Helical" evidence="1">
    <location>
        <begin position="322"/>
        <end position="341"/>
    </location>
</feature>
<feature type="transmembrane region" description="Helical" evidence="1">
    <location>
        <begin position="117"/>
        <end position="143"/>
    </location>
</feature>
<dbReference type="RefSeq" id="WP_166320544.1">
    <property type="nucleotide sequence ID" value="NZ_CP049866.1"/>
</dbReference>
<sequence length="602" mass="64895">MEAHEVAETSGRHERIVLGVVAVLIGVLEQAGRLAPAYWPRRDPESSWMIGLQLWRERDVPLGSEQAFTYGPWGILDAPSGIDLGDLWLAAGFRVLAVATLFLCLRRLLPERPWRVPVAVAVTFLIGNCSQSGWILLLALLAWGLTELRRPSGESPATAAVALASAATALSVQIKLSEGALAVAVVALVVVASRRPALWLWSLGSFGLGFVVSWVAAGQSLTDVVGWLRLGADIVGGYADGMAYLEWSVIALLMAGAAVVTVAAVITARDLPWVAKVACLGAVLFFCKAALTRADGAHLLPGYTGLVVVLLSLVGTRVWRPVVWMAVPIAVVLSLLMSANLPILPTRDLSPAAWPPDPLPSAYPERLAEARADLVDELAIGPEVLEALEGHPVSVDPWEISAVWAHDLEWQPLTVFQNYSAYTPLLDEANASALLADPDHRVLREHTPYPERNPLWETPAYTLALLCHFEVVAEDGEWSAHARSSDRCGDEGRVGRQRVSAGEVIEVPRPTQGAIAVRFRPDPRRLRDRALGFVGIQRNLLHADVDGDVWRVPEALAGGPLLLGTAEPDPVLFDADPVSEISFDRSGSLEFVEIPLAKAGEE</sequence>